<evidence type="ECO:0008006" key="4">
    <source>
        <dbReference type="Google" id="ProtNLM"/>
    </source>
</evidence>
<dbReference type="PANTHER" id="PTHR16078:SF1">
    <property type="entry name" value="COILED-COIL DOMAIN-CONTAINING PROTEIN 87"/>
    <property type="match status" value="1"/>
</dbReference>
<name>A0A2T7NDQ8_POMCA</name>
<feature type="region of interest" description="Disordered" evidence="1">
    <location>
        <begin position="745"/>
        <end position="782"/>
    </location>
</feature>
<organism evidence="2 3">
    <name type="scientific">Pomacea canaliculata</name>
    <name type="common">Golden apple snail</name>
    <dbReference type="NCBI Taxonomy" id="400727"/>
    <lineage>
        <taxon>Eukaryota</taxon>
        <taxon>Metazoa</taxon>
        <taxon>Spiralia</taxon>
        <taxon>Lophotrochozoa</taxon>
        <taxon>Mollusca</taxon>
        <taxon>Gastropoda</taxon>
        <taxon>Caenogastropoda</taxon>
        <taxon>Architaenioglossa</taxon>
        <taxon>Ampullarioidea</taxon>
        <taxon>Ampullariidae</taxon>
        <taxon>Pomacea</taxon>
    </lineage>
</organism>
<feature type="region of interest" description="Disordered" evidence="1">
    <location>
        <begin position="231"/>
        <end position="273"/>
    </location>
</feature>
<keyword evidence="3" id="KW-1185">Reference proteome</keyword>
<feature type="region of interest" description="Disordered" evidence="1">
    <location>
        <begin position="326"/>
        <end position="355"/>
    </location>
</feature>
<protein>
    <recommendedName>
        <fullName evidence="4">Coiled-coil domain-containing protein 87</fullName>
    </recommendedName>
</protein>
<evidence type="ECO:0000313" key="3">
    <source>
        <dbReference type="Proteomes" id="UP000245119"/>
    </source>
</evidence>
<feature type="compositionally biased region" description="Polar residues" evidence="1">
    <location>
        <begin position="248"/>
        <end position="270"/>
    </location>
</feature>
<dbReference type="Gene3D" id="1.20.58.1520">
    <property type="match status" value="1"/>
</dbReference>
<comment type="caution">
    <text evidence="2">The sequence shown here is derived from an EMBL/GenBank/DDBJ whole genome shotgun (WGS) entry which is preliminary data.</text>
</comment>
<evidence type="ECO:0000256" key="1">
    <source>
        <dbReference type="SAM" id="MobiDB-lite"/>
    </source>
</evidence>
<feature type="compositionally biased region" description="Low complexity" evidence="1">
    <location>
        <begin position="328"/>
        <end position="337"/>
    </location>
</feature>
<dbReference type="EMBL" id="PZQS01000013">
    <property type="protein sequence ID" value="PVD19306.1"/>
    <property type="molecule type" value="Genomic_DNA"/>
</dbReference>
<evidence type="ECO:0000313" key="2">
    <source>
        <dbReference type="EMBL" id="PVD19306.1"/>
    </source>
</evidence>
<proteinExistence type="predicted"/>
<dbReference type="AlphaFoldDB" id="A0A2T7NDQ8"/>
<dbReference type="OrthoDB" id="67750at2759"/>
<feature type="region of interest" description="Disordered" evidence="1">
    <location>
        <begin position="864"/>
        <end position="887"/>
    </location>
</feature>
<dbReference type="PANTHER" id="PTHR16078">
    <property type="entry name" value="COILED-COIL DOMAIN-CONTAINING PROTEIN 87"/>
    <property type="match status" value="1"/>
</dbReference>
<feature type="compositionally biased region" description="Acidic residues" evidence="1">
    <location>
        <begin position="745"/>
        <end position="756"/>
    </location>
</feature>
<dbReference type="InterPro" id="IPR037383">
    <property type="entry name" value="CCDC87"/>
</dbReference>
<reference evidence="2 3" key="1">
    <citation type="submission" date="2018-04" db="EMBL/GenBank/DDBJ databases">
        <title>The genome of golden apple snail Pomacea canaliculata provides insight into stress tolerance and invasive adaptation.</title>
        <authorList>
            <person name="Liu C."/>
            <person name="Liu B."/>
            <person name="Ren Y."/>
            <person name="Zhang Y."/>
            <person name="Wang H."/>
            <person name="Li S."/>
            <person name="Jiang F."/>
            <person name="Yin L."/>
            <person name="Zhang G."/>
            <person name="Qian W."/>
            <person name="Fan W."/>
        </authorList>
    </citation>
    <scope>NUCLEOTIDE SEQUENCE [LARGE SCALE GENOMIC DNA]</scope>
    <source>
        <strain evidence="2">SZHN2017</strain>
        <tissue evidence="2">Muscle</tissue>
    </source>
</reference>
<dbReference type="Proteomes" id="UP000245119">
    <property type="component" value="Linkage Group LG13"/>
</dbReference>
<gene>
    <name evidence="2" type="ORF">C0Q70_19793</name>
</gene>
<feature type="compositionally biased region" description="Polar residues" evidence="1">
    <location>
        <begin position="343"/>
        <end position="355"/>
    </location>
</feature>
<accession>A0A2T7NDQ8</accession>
<sequence>MPTSREKQAKRFASQHTLEMPMCGLRSFMHPEKENDLYPLKWPAYGNSDVQKRINSVLGPLSLFAPYPHEDDPEPQKITELERPITPINEEIKTQPTSFGKMARYVRRRIVAKEGVPYLSVEDQQNLAAIIMGEVNGIWPDIHRQIDDPFLSPEENKELNRRIAVHIVTVCEMLFQHYLHKALILNERGVFSGPANMSRLKAQLALDADRHLNVLAIRRYLVADMRGKNKSRSLHSSQGCISKHEEPSQNLKSLSSTDMIHSSRPYSQDPVQKMKSIEQDLKDIADAMPYLDTSKLTELVAELPERSMRSPLDDFLEVTESFSHTHHSLPLASSPPSERTPPVRTSDTGSSASGTLNRLASSTRVILKRSKSEPVLTGGETLLEELGVKASVKRDALTDAELTILKNEQRRLAEARIRLENEPKVGLTNVLAEDLKNLMYVKDERGFTNDEEDLPPLLQVSILKRLQICHNQNARHDDLPKTLKQTLAQLEEKEKQRIESEIVEIQAPTHPQPATVKAKVNDKLVVLTSDIRVSERVCLSSITLDCHDTVYNDLIEEIDPVTVKNLDKNLFLSDEIHEVYKEIMKTVPSNHLQLDDDFMIVEAPETVNIAGTMASATLSKKCSQRVINPSLHQEKPPPWGQQDMKTWVHTPSNPPKNFQGQDIFSPVTPNMEKIHEVINNPKKMSNLMSSSPGTPSFVGHKMSRTYASWLQWWKSTITSDDYMKYLSTMETDYLGTIFHFYNSDDEEESDDKEDEAVSARRRVSRRIVSSKASQEERERDQKLEELRAQKTEFKEGMWNVNSVMLGGLGKDPELQEDTGEMIHLEKTQDSAQLSAKILQERALIARQPKVQPIRRDITSLSKKTGTSEVVAATEGGKEKEDQKSQNPQVRLERVWNSLLMPDAQRLDMAIKYSCGEFFSKLTEAVEQWEKITDLILQREALLVKLEQFERLASNPNRFFEKVNGVKKSSISLLQEGKHRALLLKKIEAVDADIRQELAYMKSQFQDVVSFKGRSYEDKMKWDKVEMLYWLQEERKSNALRFESFLRHIPLRPAHLDPIPAASTNSR</sequence>
<feature type="compositionally biased region" description="Basic and acidic residues" evidence="1">
    <location>
        <begin position="773"/>
        <end position="782"/>
    </location>
</feature>